<name>A0A0C3LQV4_9AGAM</name>
<sequence length="927" mass="103274">MADTVAPQFTEQQNQHKARAILNGISHYRIDPIRLKMTDRTPRKRGGQGVVIVGTLSLPTWVKEVVFVLKEAAEESKLSPEALKESLPRLKKKYKDWRPVLDLAVEMAGRPLEELKGWLPEMKVAVKMLEWDRDDAEDSTKFFKSFVHELSLMTELCHPNIAQLVGFVENIEKGDAWMILPWEANGNIREFLQSGEWDLPERLSLIQDTAKGLEYLHSHEPPICHGDLKSLNVLVNSSYCAVITDFGSARTRRNVVAGEGENRSGGAPIDDGIAAGESSPETAPEVLRGEEQDLPSDMWAIGWICWEIITGRIPFEELSKEGAIIMQTVKGKLPAIREDIHLSHILMLCGIMSECWFLEPVRRLDASAFQRKVGIMPSITPSGDVSGGQKTRSAHLLIELGRITSLRDEREKAMFYYHLQCLADIYRLQSKNLEAEQASTEAREIHTRIGNDVGAATALNCLGEIKRTQLKHREAEKAFIEAHEIYSRVDDDLGTANALNGLGEVYQDQSKHCEAEKTFMDAKEIFSRFGNDMGAANALISLGRIYCAQSKHCEAEKAFMDAHEVHSRIGHDRGVANTLICLGSVYQAQSKHRLAEKVFMDACEICSRIGDDRGTASLLLGLGEGYRAQSRNREAEKAFNDVLKISLPIDNHLYTGHAFLGLGALYQNQHRYDQAEMSYHQALAAYDRVDHADSRARALEVLGKFHHAQGRYLDAEEAVTEGLAIWISLADERGQAGAYRLLGQIFESQSKHPEAIDALIQAEGAFTRLGNAASHAETLSHLGHIHAKQRMYAEAEECHCLAQAIFLSIGDGRGEAGELLRLGVLYYRQGRHDDAVECFVRARIAYAIVADEDGEAKASDLLMGVYVLQCKFGDAKAVCIEARKIYAQRGQPMSEMCARIWGILSIGRSNRWDRCLQALSSLGHSCS</sequence>
<evidence type="ECO:0000259" key="4">
    <source>
        <dbReference type="PROSITE" id="PS50011"/>
    </source>
</evidence>
<proteinExistence type="predicted"/>
<dbReference type="PANTHER" id="PTHR45641:SF19">
    <property type="entry name" value="NEPHROCYSTIN-3"/>
    <property type="match status" value="1"/>
</dbReference>
<dbReference type="Pfam" id="PF13424">
    <property type="entry name" value="TPR_12"/>
    <property type="match status" value="3"/>
</dbReference>
<dbReference type="SUPFAM" id="SSF56112">
    <property type="entry name" value="Protein kinase-like (PK-like)"/>
    <property type="match status" value="1"/>
</dbReference>
<evidence type="ECO:0000313" key="5">
    <source>
        <dbReference type="EMBL" id="KIO23797.1"/>
    </source>
</evidence>
<gene>
    <name evidence="5" type="ORF">M407DRAFT_26789</name>
</gene>
<evidence type="ECO:0000313" key="6">
    <source>
        <dbReference type="Proteomes" id="UP000054248"/>
    </source>
</evidence>
<dbReference type="Gene3D" id="1.10.510.10">
    <property type="entry name" value="Transferase(Phosphotransferase) domain 1"/>
    <property type="match status" value="1"/>
</dbReference>
<dbReference type="InterPro" id="IPR000719">
    <property type="entry name" value="Prot_kinase_dom"/>
</dbReference>
<dbReference type="STRING" id="1051891.A0A0C3LQV4"/>
<feature type="domain" description="Protein kinase" evidence="4">
    <location>
        <begin position="97"/>
        <end position="379"/>
    </location>
</feature>
<dbReference type="PANTHER" id="PTHR45641">
    <property type="entry name" value="TETRATRICOPEPTIDE REPEAT PROTEIN (AFU_ORTHOLOGUE AFUA_6G03870)"/>
    <property type="match status" value="1"/>
</dbReference>
<dbReference type="InterPro" id="IPR011990">
    <property type="entry name" value="TPR-like_helical_dom_sf"/>
</dbReference>
<dbReference type="SMART" id="SM00220">
    <property type="entry name" value="S_TKc"/>
    <property type="match status" value="1"/>
</dbReference>
<feature type="compositionally biased region" description="Low complexity" evidence="3">
    <location>
        <begin position="265"/>
        <end position="276"/>
    </location>
</feature>
<keyword evidence="1" id="KW-0677">Repeat</keyword>
<keyword evidence="6" id="KW-1185">Reference proteome</keyword>
<dbReference type="Gene3D" id="1.25.40.10">
    <property type="entry name" value="Tetratricopeptide repeat domain"/>
    <property type="match status" value="4"/>
</dbReference>
<dbReference type="PROSITE" id="PS00108">
    <property type="entry name" value="PROTEIN_KINASE_ST"/>
    <property type="match status" value="1"/>
</dbReference>
<dbReference type="EMBL" id="KN823076">
    <property type="protein sequence ID" value="KIO23797.1"/>
    <property type="molecule type" value="Genomic_DNA"/>
</dbReference>
<dbReference type="Proteomes" id="UP000054248">
    <property type="component" value="Unassembled WGS sequence"/>
</dbReference>
<dbReference type="InterPro" id="IPR019734">
    <property type="entry name" value="TPR_rpt"/>
</dbReference>
<dbReference type="AlphaFoldDB" id="A0A0C3LQV4"/>
<dbReference type="HOGENOM" id="CLU_000288_7_37_1"/>
<organism evidence="5 6">
    <name type="scientific">Tulasnella calospora MUT 4182</name>
    <dbReference type="NCBI Taxonomy" id="1051891"/>
    <lineage>
        <taxon>Eukaryota</taxon>
        <taxon>Fungi</taxon>
        <taxon>Dikarya</taxon>
        <taxon>Basidiomycota</taxon>
        <taxon>Agaricomycotina</taxon>
        <taxon>Agaricomycetes</taxon>
        <taxon>Cantharellales</taxon>
        <taxon>Tulasnellaceae</taxon>
        <taxon>Tulasnella</taxon>
    </lineage>
</organism>
<dbReference type="InterPro" id="IPR011009">
    <property type="entry name" value="Kinase-like_dom_sf"/>
</dbReference>
<dbReference type="InterPro" id="IPR008271">
    <property type="entry name" value="Ser/Thr_kinase_AS"/>
</dbReference>
<reference evidence="6" key="2">
    <citation type="submission" date="2015-01" db="EMBL/GenBank/DDBJ databases">
        <title>Evolutionary Origins and Diversification of the Mycorrhizal Mutualists.</title>
        <authorList>
            <consortium name="DOE Joint Genome Institute"/>
            <consortium name="Mycorrhizal Genomics Consortium"/>
            <person name="Kohler A."/>
            <person name="Kuo A."/>
            <person name="Nagy L.G."/>
            <person name="Floudas D."/>
            <person name="Copeland A."/>
            <person name="Barry K.W."/>
            <person name="Cichocki N."/>
            <person name="Veneault-Fourrey C."/>
            <person name="LaButti K."/>
            <person name="Lindquist E.A."/>
            <person name="Lipzen A."/>
            <person name="Lundell T."/>
            <person name="Morin E."/>
            <person name="Murat C."/>
            <person name="Riley R."/>
            <person name="Ohm R."/>
            <person name="Sun H."/>
            <person name="Tunlid A."/>
            <person name="Henrissat B."/>
            <person name="Grigoriev I.V."/>
            <person name="Hibbett D.S."/>
            <person name="Martin F."/>
        </authorList>
    </citation>
    <scope>NUCLEOTIDE SEQUENCE [LARGE SCALE GENOMIC DNA]</scope>
    <source>
        <strain evidence="6">MUT 4182</strain>
    </source>
</reference>
<reference evidence="5 6" key="1">
    <citation type="submission" date="2014-04" db="EMBL/GenBank/DDBJ databases">
        <authorList>
            <consortium name="DOE Joint Genome Institute"/>
            <person name="Kuo A."/>
            <person name="Girlanda M."/>
            <person name="Perotto S."/>
            <person name="Kohler A."/>
            <person name="Nagy L.G."/>
            <person name="Floudas D."/>
            <person name="Copeland A."/>
            <person name="Barry K.W."/>
            <person name="Cichocki N."/>
            <person name="Veneault-Fourrey C."/>
            <person name="LaButti K."/>
            <person name="Lindquist E.A."/>
            <person name="Lipzen A."/>
            <person name="Lundell T."/>
            <person name="Morin E."/>
            <person name="Murat C."/>
            <person name="Sun H."/>
            <person name="Tunlid A."/>
            <person name="Henrissat B."/>
            <person name="Grigoriev I.V."/>
            <person name="Hibbett D.S."/>
            <person name="Martin F."/>
            <person name="Nordberg H.P."/>
            <person name="Cantor M.N."/>
            <person name="Hua S.X."/>
        </authorList>
    </citation>
    <scope>NUCLEOTIDE SEQUENCE [LARGE SCALE GENOMIC DNA]</scope>
    <source>
        <strain evidence="5 6">MUT 4182</strain>
    </source>
</reference>
<feature type="region of interest" description="Disordered" evidence="3">
    <location>
        <begin position="257"/>
        <end position="286"/>
    </location>
</feature>
<dbReference type="GO" id="GO:0004672">
    <property type="term" value="F:protein kinase activity"/>
    <property type="evidence" value="ECO:0007669"/>
    <property type="project" value="InterPro"/>
</dbReference>
<evidence type="ECO:0000256" key="3">
    <source>
        <dbReference type="SAM" id="MobiDB-lite"/>
    </source>
</evidence>
<dbReference type="SUPFAM" id="SSF48452">
    <property type="entry name" value="TPR-like"/>
    <property type="match status" value="3"/>
</dbReference>
<keyword evidence="2" id="KW-0802">TPR repeat</keyword>
<dbReference type="GO" id="GO:0005524">
    <property type="term" value="F:ATP binding"/>
    <property type="evidence" value="ECO:0007669"/>
    <property type="project" value="InterPro"/>
</dbReference>
<accession>A0A0C3LQV4</accession>
<dbReference type="Pfam" id="PF07714">
    <property type="entry name" value="PK_Tyr_Ser-Thr"/>
    <property type="match status" value="1"/>
</dbReference>
<dbReference type="InterPro" id="IPR001245">
    <property type="entry name" value="Ser-Thr/Tyr_kinase_cat_dom"/>
</dbReference>
<evidence type="ECO:0000256" key="2">
    <source>
        <dbReference type="ARBA" id="ARBA00022803"/>
    </source>
</evidence>
<dbReference type="SMART" id="SM00028">
    <property type="entry name" value="TPR"/>
    <property type="match status" value="10"/>
</dbReference>
<protein>
    <recommendedName>
        <fullName evidence="4">Protein kinase domain-containing protein</fullName>
    </recommendedName>
</protein>
<dbReference type="PROSITE" id="PS50011">
    <property type="entry name" value="PROTEIN_KINASE_DOM"/>
    <property type="match status" value="1"/>
</dbReference>
<evidence type="ECO:0000256" key="1">
    <source>
        <dbReference type="ARBA" id="ARBA00022737"/>
    </source>
</evidence>
<dbReference type="OrthoDB" id="3249387at2759"/>